<comment type="caution">
    <text evidence="2">The sequence shown here is derived from an EMBL/GenBank/DDBJ whole genome shotgun (WGS) entry which is preliminary data.</text>
</comment>
<evidence type="ECO:0000313" key="2">
    <source>
        <dbReference type="EMBL" id="MBL0765438.1"/>
    </source>
</evidence>
<protein>
    <submittedName>
        <fullName evidence="2">Uncharacterized protein</fullName>
    </submittedName>
</protein>
<sequence>MVKTKVKILFLIASFCLASQMGKAQDISILDTLQKHQVEEDELYKNGLFRTQLIRKNGKYFPEDNNVFFTALIAYSLQELIPYFNAKDKQKAENIILKAKQAYPFYSNRNGGVTYNFYQTNPEMPFPAAPLFSNNLLPDDLDDTAIIYLSLLDEFDLFNHLFKLINEQSLKHQHVKSTLKQYQNSKAYRTWFANKMKQDLDICVISNVMLLGAKLERKPDSIAKASLSFINSVIQEELHDTKPHLVSPHYQSTTVILYHLARLLEAGYYQEISQLREIIIDDLYFQLKIAESSVDQIILLTSLIRLNEQIAFEIDLEDFENDIKTYAWFKGNPFTGSALFWKKLTGKNRLLQYKHRSIPYYWMLLLELKTMSKASFTQSDDGIKLVNN</sequence>
<organism evidence="2 3">
    <name type="scientific">Marivirga atlantica</name>
    <dbReference type="NCBI Taxonomy" id="1548457"/>
    <lineage>
        <taxon>Bacteria</taxon>
        <taxon>Pseudomonadati</taxon>
        <taxon>Bacteroidota</taxon>
        <taxon>Cytophagia</taxon>
        <taxon>Cytophagales</taxon>
        <taxon>Marivirgaceae</taxon>
        <taxon>Marivirga</taxon>
    </lineage>
</organism>
<gene>
    <name evidence="2" type="ORF">JKP34_09265</name>
</gene>
<evidence type="ECO:0000313" key="3">
    <source>
        <dbReference type="Proteomes" id="UP000642920"/>
    </source>
</evidence>
<proteinExistence type="predicted"/>
<dbReference type="Proteomes" id="UP000642920">
    <property type="component" value="Unassembled WGS sequence"/>
</dbReference>
<dbReference type="AlphaFoldDB" id="A0A937DH26"/>
<keyword evidence="1" id="KW-0732">Signal</keyword>
<keyword evidence="3" id="KW-1185">Reference proteome</keyword>
<dbReference type="RefSeq" id="WP_201920065.1">
    <property type="nucleotide sequence ID" value="NZ_JAERQG010000002.1"/>
</dbReference>
<evidence type="ECO:0000256" key="1">
    <source>
        <dbReference type="SAM" id="SignalP"/>
    </source>
</evidence>
<feature type="signal peptide" evidence="1">
    <location>
        <begin position="1"/>
        <end position="24"/>
    </location>
</feature>
<accession>A0A937DH26</accession>
<feature type="chain" id="PRO_5036875794" evidence="1">
    <location>
        <begin position="25"/>
        <end position="388"/>
    </location>
</feature>
<dbReference type="EMBL" id="JAERQG010000002">
    <property type="protein sequence ID" value="MBL0765438.1"/>
    <property type="molecule type" value="Genomic_DNA"/>
</dbReference>
<name>A0A937DH26_9BACT</name>
<reference evidence="2" key="1">
    <citation type="submission" date="2021-01" db="EMBL/GenBank/DDBJ databases">
        <title>Marivirga sp. nov., isolated from intertidal surface sediments.</title>
        <authorList>
            <person name="Zhang M."/>
        </authorList>
    </citation>
    <scope>NUCLEOTIDE SEQUENCE</scope>
    <source>
        <strain evidence="2">SM1354</strain>
    </source>
</reference>